<gene>
    <name evidence="1" type="ORF">P0Y53_04770</name>
</gene>
<dbReference type="AlphaFoldDB" id="A0AAJ5WUE7"/>
<dbReference type="Proteomes" id="UP001220610">
    <property type="component" value="Chromosome"/>
</dbReference>
<sequence>MYRPLKSVSFSLLCLFVASPVLISGTYTLLEERDPVIVLHQPADVVVNKSSLTLLMEEGTALYDSMQLYRYGLTRKAFAYAWKGYNYLYDKKSLLNSNILSICDFSQSSRRKRLYVLDMEQKKLLLNTYVAHGRRSGGEYAQSFSNNPESHKSSLGFYVTQRTYHGGHGLALKIRGLENGFNDKADARNIVVHGSQYVGKQFLNSNKFNGRSFGCPAVPAKEAPRLIQTIKNGSCLFIYHPNNSYLSKSKILND</sequence>
<protein>
    <submittedName>
        <fullName evidence="1">Murein L,D-transpeptidase catalytic domain family protein</fullName>
    </submittedName>
</protein>
<dbReference type="Pfam" id="PF13645">
    <property type="entry name" value="YkuD_2"/>
    <property type="match status" value="1"/>
</dbReference>
<organism evidence="1 2">
    <name type="scientific">Candidatus Pseudobacter hemicellulosilyticus</name>
    <dbReference type="NCBI Taxonomy" id="3121375"/>
    <lineage>
        <taxon>Bacteria</taxon>
        <taxon>Pseudomonadati</taxon>
        <taxon>Bacteroidota</taxon>
        <taxon>Chitinophagia</taxon>
        <taxon>Chitinophagales</taxon>
        <taxon>Chitinophagaceae</taxon>
        <taxon>Pseudobacter</taxon>
    </lineage>
</organism>
<accession>A0AAJ5WUE7</accession>
<dbReference type="EMBL" id="CP119311">
    <property type="protein sequence ID" value="WEK36807.1"/>
    <property type="molecule type" value="Genomic_DNA"/>
</dbReference>
<proteinExistence type="predicted"/>
<evidence type="ECO:0000313" key="2">
    <source>
        <dbReference type="Proteomes" id="UP001220610"/>
    </source>
</evidence>
<dbReference type="InterPro" id="IPR032676">
    <property type="entry name" value="YkuD_2"/>
</dbReference>
<name>A0AAJ5WUE7_9BACT</name>
<dbReference type="PANTHER" id="PTHR38477">
    <property type="entry name" value="HYPOTHETICAL EXPORTED PROTEIN"/>
    <property type="match status" value="1"/>
</dbReference>
<evidence type="ECO:0000313" key="1">
    <source>
        <dbReference type="EMBL" id="WEK36807.1"/>
    </source>
</evidence>
<reference evidence="1" key="1">
    <citation type="submission" date="2023-03" db="EMBL/GenBank/DDBJ databases">
        <title>Andean soil-derived lignocellulolytic bacterial consortium as a source of novel taxa and putative plastic-active enzymes.</title>
        <authorList>
            <person name="Diaz-Garcia L."/>
            <person name="Chuvochina M."/>
            <person name="Feuerriegel G."/>
            <person name="Bunk B."/>
            <person name="Sproer C."/>
            <person name="Streit W.R."/>
            <person name="Rodriguez L.M."/>
            <person name="Overmann J."/>
            <person name="Jimenez D.J."/>
        </authorList>
    </citation>
    <scope>NUCLEOTIDE SEQUENCE</scope>
    <source>
        <strain evidence="1">MAG 7</strain>
    </source>
</reference>
<dbReference type="PANTHER" id="PTHR38477:SF1">
    <property type="entry name" value="MUREIN L,D-TRANSPEPTIDASE CATALYTIC DOMAIN FAMILY PROTEIN"/>
    <property type="match status" value="1"/>
</dbReference>